<keyword evidence="2" id="KW-0012">Acyltransferase</keyword>
<dbReference type="EMBL" id="JBHTLM010000005">
    <property type="protein sequence ID" value="MFD1176483.1"/>
    <property type="molecule type" value="Genomic_DNA"/>
</dbReference>
<dbReference type="InterPro" id="IPR000182">
    <property type="entry name" value="GNAT_dom"/>
</dbReference>
<protein>
    <submittedName>
        <fullName evidence="2">GNAT family N-acetyltransferase</fullName>
        <ecNumber evidence="2">2.3.-.-</ecNumber>
    </submittedName>
</protein>
<proteinExistence type="predicted"/>
<dbReference type="PROSITE" id="PS51186">
    <property type="entry name" value="GNAT"/>
    <property type="match status" value="1"/>
</dbReference>
<evidence type="ECO:0000259" key="1">
    <source>
        <dbReference type="PROSITE" id="PS51186"/>
    </source>
</evidence>
<dbReference type="RefSeq" id="WP_379318912.1">
    <property type="nucleotide sequence ID" value="NZ_JBHTLM010000005.1"/>
</dbReference>
<name>A0ABW3RW13_9BACL</name>
<dbReference type="Proteomes" id="UP001597262">
    <property type="component" value="Unassembled WGS sequence"/>
</dbReference>
<evidence type="ECO:0000313" key="2">
    <source>
        <dbReference type="EMBL" id="MFD1176483.1"/>
    </source>
</evidence>
<feature type="domain" description="N-acetyltransferase" evidence="1">
    <location>
        <begin position="173"/>
        <end position="304"/>
    </location>
</feature>
<dbReference type="InterPro" id="IPR016181">
    <property type="entry name" value="Acyl_CoA_acyltransferase"/>
</dbReference>
<gene>
    <name evidence="2" type="ORF">ACFQ3W_09240</name>
</gene>
<comment type="caution">
    <text evidence="2">The sequence shown here is derived from an EMBL/GenBank/DDBJ whole genome shotgun (WGS) entry which is preliminary data.</text>
</comment>
<dbReference type="EC" id="2.3.-.-" evidence="2"/>
<dbReference type="GO" id="GO:0016746">
    <property type="term" value="F:acyltransferase activity"/>
    <property type="evidence" value="ECO:0007669"/>
    <property type="project" value="UniProtKB-KW"/>
</dbReference>
<accession>A0ABW3RW13</accession>
<keyword evidence="3" id="KW-1185">Reference proteome</keyword>
<dbReference type="SUPFAM" id="SSF55729">
    <property type="entry name" value="Acyl-CoA N-acyltransferases (Nat)"/>
    <property type="match status" value="1"/>
</dbReference>
<reference evidence="3" key="1">
    <citation type="journal article" date="2019" name="Int. J. Syst. Evol. Microbiol.">
        <title>The Global Catalogue of Microorganisms (GCM) 10K type strain sequencing project: providing services to taxonomists for standard genome sequencing and annotation.</title>
        <authorList>
            <consortium name="The Broad Institute Genomics Platform"/>
            <consortium name="The Broad Institute Genome Sequencing Center for Infectious Disease"/>
            <person name="Wu L."/>
            <person name="Ma J."/>
        </authorList>
    </citation>
    <scope>NUCLEOTIDE SEQUENCE [LARGE SCALE GENOMIC DNA]</scope>
    <source>
        <strain evidence="3">CCUG 59189</strain>
    </source>
</reference>
<organism evidence="2 3">
    <name type="scientific">Paenibacillus puldeungensis</name>
    <dbReference type="NCBI Taxonomy" id="696536"/>
    <lineage>
        <taxon>Bacteria</taxon>
        <taxon>Bacillati</taxon>
        <taxon>Bacillota</taxon>
        <taxon>Bacilli</taxon>
        <taxon>Bacillales</taxon>
        <taxon>Paenibacillaceae</taxon>
        <taxon>Paenibacillus</taxon>
    </lineage>
</organism>
<evidence type="ECO:0000313" key="3">
    <source>
        <dbReference type="Proteomes" id="UP001597262"/>
    </source>
</evidence>
<dbReference type="Pfam" id="PF00583">
    <property type="entry name" value="Acetyltransf_1"/>
    <property type="match status" value="1"/>
</dbReference>
<dbReference type="Gene3D" id="3.40.630.30">
    <property type="match status" value="1"/>
</dbReference>
<sequence>MNVKYRSYQTEDFIKIRDMLVDSFRESDNLGNWLIDRWNFCRAVSHTMHDTFDSWEKTVGIWEDETGTIVGVVNSEGEESGEAFFQVRFPLSSVILEEMFVFSESSLTVQDKGKRVIRLRIPDGDSIRESIAHSRGYKKLDWDDTISILPLSNLGSVDLPQGYRIQSGPDVSSEAKALAHAKAFGYFDFDDARDTTVPLAFERMKLAPDYRADLDLSIVDESGEVVSFCTLWYDTWNQHGILEPVGTIPTARKKGLGRAVILEGLHRIADCGAKSAYVGSTMDFYKRLGFEAVFKSYVWEKTFDSNDVT</sequence>
<dbReference type="CDD" id="cd04301">
    <property type="entry name" value="NAT_SF"/>
    <property type="match status" value="1"/>
</dbReference>
<keyword evidence="2" id="KW-0808">Transferase</keyword>